<dbReference type="Proteomes" id="UP001232148">
    <property type="component" value="Unassembled WGS sequence"/>
</dbReference>
<proteinExistence type="predicted"/>
<feature type="region of interest" description="Disordered" evidence="1">
    <location>
        <begin position="102"/>
        <end position="133"/>
    </location>
</feature>
<reference evidence="3" key="1">
    <citation type="submission" date="2021-06" db="EMBL/GenBank/DDBJ databases">
        <title>Comparative genomics, transcriptomics and evolutionary studies reveal genomic signatures of adaptation to plant cell wall in hemibiotrophic fungi.</title>
        <authorList>
            <consortium name="DOE Joint Genome Institute"/>
            <person name="Baroncelli R."/>
            <person name="Diaz J.F."/>
            <person name="Benocci T."/>
            <person name="Peng M."/>
            <person name="Battaglia E."/>
            <person name="Haridas S."/>
            <person name="Andreopoulos W."/>
            <person name="Labutti K."/>
            <person name="Pangilinan J."/>
            <person name="Floch G.L."/>
            <person name="Makela M.R."/>
            <person name="Henrissat B."/>
            <person name="Grigoriev I.V."/>
            <person name="Crouch J.A."/>
            <person name="De Vries R.P."/>
            <person name="Sukno S.A."/>
            <person name="Thon M.R."/>
        </authorList>
    </citation>
    <scope>NUCLEOTIDE SEQUENCE</scope>
    <source>
        <strain evidence="3">MAFF235873</strain>
    </source>
</reference>
<evidence type="ECO:0000256" key="1">
    <source>
        <dbReference type="SAM" id="MobiDB-lite"/>
    </source>
</evidence>
<sequence length="133" mass="14717">MLFLDPSSLVRFVLLLGFAGSESAPSRRRALGVLGEPRQSQRCFWLSTTLLRRLVTASTRSNFASQLELLPYSNLYHVSAAPYPGTGRACIEITNNLLAHSFSSPSRPSTRPSDNALPSTEPTHMRTMPKVKR</sequence>
<feature type="chain" id="PRO_5042222348" description="Secreted protein" evidence="2">
    <location>
        <begin position="24"/>
        <end position="133"/>
    </location>
</feature>
<evidence type="ECO:0000313" key="3">
    <source>
        <dbReference type="EMBL" id="KAK2024633.1"/>
    </source>
</evidence>
<gene>
    <name evidence="3" type="ORF">LX32DRAFT_643472</name>
</gene>
<evidence type="ECO:0000256" key="2">
    <source>
        <dbReference type="SAM" id="SignalP"/>
    </source>
</evidence>
<feature type="compositionally biased region" description="Low complexity" evidence="1">
    <location>
        <begin position="102"/>
        <end position="113"/>
    </location>
</feature>
<comment type="caution">
    <text evidence="3">The sequence shown here is derived from an EMBL/GenBank/DDBJ whole genome shotgun (WGS) entry which is preliminary data.</text>
</comment>
<protein>
    <recommendedName>
        <fullName evidence="5">Secreted protein</fullName>
    </recommendedName>
</protein>
<dbReference type="AlphaFoldDB" id="A0AAD9H9J3"/>
<dbReference type="EMBL" id="MU842959">
    <property type="protein sequence ID" value="KAK2024633.1"/>
    <property type="molecule type" value="Genomic_DNA"/>
</dbReference>
<organism evidence="3 4">
    <name type="scientific">Colletotrichum zoysiae</name>
    <dbReference type="NCBI Taxonomy" id="1216348"/>
    <lineage>
        <taxon>Eukaryota</taxon>
        <taxon>Fungi</taxon>
        <taxon>Dikarya</taxon>
        <taxon>Ascomycota</taxon>
        <taxon>Pezizomycotina</taxon>
        <taxon>Sordariomycetes</taxon>
        <taxon>Hypocreomycetidae</taxon>
        <taxon>Glomerellales</taxon>
        <taxon>Glomerellaceae</taxon>
        <taxon>Colletotrichum</taxon>
        <taxon>Colletotrichum graminicola species complex</taxon>
    </lineage>
</organism>
<keyword evidence="4" id="KW-1185">Reference proteome</keyword>
<accession>A0AAD9H9J3</accession>
<evidence type="ECO:0008006" key="5">
    <source>
        <dbReference type="Google" id="ProtNLM"/>
    </source>
</evidence>
<keyword evidence="2" id="KW-0732">Signal</keyword>
<name>A0AAD9H9J3_9PEZI</name>
<evidence type="ECO:0000313" key="4">
    <source>
        <dbReference type="Proteomes" id="UP001232148"/>
    </source>
</evidence>
<feature type="signal peptide" evidence="2">
    <location>
        <begin position="1"/>
        <end position="23"/>
    </location>
</feature>